<evidence type="ECO:0000256" key="2">
    <source>
        <dbReference type="ARBA" id="ARBA00007695"/>
    </source>
</evidence>
<sequence>MTDEYLRTSRRKPKERSAPVALYGSERWTAILRPEQALHQMERRVSCSYLGITSHDHIVDDNIRHYLGFAPITREMQEARLRCFGHMLLRWILSIVGTLSVVTCDWRIPLEYSLSDNDVFTTLGTISVERSFDGNYTARFISSADINELIKQMHHAITERYLYRVRIKDDSGHIQGYNHPCLMLRANLAHQFRISLDTDRQLVHSLAVFPENLFVAGPDYERCVTHEIRSNATLRGSVALNTVGELPIPDTMSYIQKMEKERLARQHGAQQDNRSFLQKYWMYIAAGFIFILISNAAAGEQNAE</sequence>
<keyword evidence="4 9" id="KW-0812">Transmembrane</keyword>
<comment type="similarity">
    <text evidence="2">Belongs to the EMC10 family.</text>
</comment>
<evidence type="ECO:0000256" key="5">
    <source>
        <dbReference type="ARBA" id="ARBA00022729"/>
    </source>
</evidence>
<evidence type="ECO:0000256" key="3">
    <source>
        <dbReference type="ARBA" id="ARBA00020105"/>
    </source>
</evidence>
<keyword evidence="10" id="KW-1185">Reference proteome</keyword>
<reference evidence="11" key="1">
    <citation type="submission" date="2017-02" db="UniProtKB">
        <authorList>
            <consortium name="WormBaseParasite"/>
        </authorList>
    </citation>
    <scope>IDENTIFICATION</scope>
</reference>
<evidence type="ECO:0000256" key="4">
    <source>
        <dbReference type="ARBA" id="ARBA00022692"/>
    </source>
</evidence>
<evidence type="ECO:0000313" key="10">
    <source>
        <dbReference type="Proteomes" id="UP000036681"/>
    </source>
</evidence>
<dbReference type="WBParaSite" id="ALUE_0001292201-mRNA-1">
    <property type="protein sequence ID" value="ALUE_0001292201-mRNA-1"/>
    <property type="gene ID" value="ALUE_0001292201"/>
</dbReference>
<dbReference type="GO" id="GO:0072546">
    <property type="term" value="C:EMC complex"/>
    <property type="evidence" value="ECO:0007669"/>
    <property type="project" value="TreeGrafter"/>
</dbReference>
<dbReference type="Pfam" id="PF21203">
    <property type="entry name" value="ECM10"/>
    <property type="match status" value="1"/>
</dbReference>
<evidence type="ECO:0000313" key="11">
    <source>
        <dbReference type="WBParaSite" id="ALUE_0001292201-mRNA-1"/>
    </source>
</evidence>
<dbReference type="CDD" id="cd22209">
    <property type="entry name" value="EMC10"/>
    <property type="match status" value="1"/>
</dbReference>
<dbReference type="AlphaFoldDB" id="A0A0M3I714"/>
<evidence type="ECO:0000256" key="6">
    <source>
        <dbReference type="ARBA" id="ARBA00022824"/>
    </source>
</evidence>
<feature type="transmembrane region" description="Helical" evidence="9">
    <location>
        <begin position="280"/>
        <end position="298"/>
    </location>
</feature>
<keyword evidence="7 9" id="KW-1133">Transmembrane helix</keyword>
<dbReference type="PANTHER" id="PTHR21397:SF4">
    <property type="entry name" value="ER MEMBRANE PROTEIN COMPLEX SUBUNIT 10"/>
    <property type="match status" value="1"/>
</dbReference>
<organism evidence="10 11">
    <name type="scientific">Ascaris lumbricoides</name>
    <name type="common">Giant roundworm</name>
    <dbReference type="NCBI Taxonomy" id="6252"/>
    <lineage>
        <taxon>Eukaryota</taxon>
        <taxon>Metazoa</taxon>
        <taxon>Ecdysozoa</taxon>
        <taxon>Nematoda</taxon>
        <taxon>Chromadorea</taxon>
        <taxon>Rhabditida</taxon>
        <taxon>Spirurina</taxon>
        <taxon>Ascaridomorpha</taxon>
        <taxon>Ascaridoidea</taxon>
        <taxon>Ascarididae</taxon>
        <taxon>Ascaris</taxon>
    </lineage>
</organism>
<proteinExistence type="inferred from homology"/>
<keyword evidence="5" id="KW-0732">Signal</keyword>
<protein>
    <recommendedName>
        <fullName evidence="3">ER membrane protein complex subunit 10</fullName>
    </recommendedName>
</protein>
<evidence type="ECO:0000256" key="9">
    <source>
        <dbReference type="SAM" id="Phobius"/>
    </source>
</evidence>
<name>A0A0M3I714_ASCLU</name>
<evidence type="ECO:0000256" key="7">
    <source>
        <dbReference type="ARBA" id="ARBA00022989"/>
    </source>
</evidence>
<evidence type="ECO:0000256" key="8">
    <source>
        <dbReference type="ARBA" id="ARBA00023136"/>
    </source>
</evidence>
<comment type="subcellular location">
    <subcellularLocation>
        <location evidence="1">Endoplasmic reticulum membrane</location>
        <topology evidence="1">Single-pass type I membrane protein</topology>
    </subcellularLocation>
</comment>
<keyword evidence="8 9" id="KW-0472">Membrane</keyword>
<keyword evidence="6" id="KW-0256">Endoplasmic reticulum</keyword>
<dbReference type="Proteomes" id="UP000036681">
    <property type="component" value="Unplaced"/>
</dbReference>
<accession>A0A0M3I714</accession>
<dbReference type="PANTHER" id="PTHR21397">
    <property type="entry name" value="CHROMATIN COMPLEXES SUBUNIT BAP18-RELATED"/>
    <property type="match status" value="1"/>
</dbReference>
<evidence type="ECO:0000256" key="1">
    <source>
        <dbReference type="ARBA" id="ARBA00004115"/>
    </source>
</evidence>